<sequence length="344" mass="40473">MRERKKGKQIQSPSFIAEALKGTKWSLWLYPMGNTNEYFVGFYLYREIDCTGPNNVEVSYQLAFLDKDGSILTDRIKSKYNLWKGNYWGFHKYEAREKVFVTDREAFLPEDTLMVQCTVWNKEEKPVKPKHLYARTNFKENRRSFVWRIDKFSILKHDVRNKFKDCLIDFDLVLNKEQGLEKKLVVNINSFHESIKYISFKASIVDSDGKKENCGFHEYFADDLNKVELSTRLFTKKLMENKSQYLPIDVLSLDFEYVSSTKTAFYESSDSGTISPKFANEVVESKNEEYVGKEKYLNTAVLVNNLKFMYNERIFSDTEIRTSKQTFPVHKDSKCQVPCVQEHV</sequence>
<feature type="domain" description="MATH" evidence="1">
    <location>
        <begin position="1"/>
        <end position="119"/>
    </location>
</feature>
<keyword evidence="3" id="KW-1185">Reference proteome</keyword>
<dbReference type="SUPFAM" id="SSF49599">
    <property type="entry name" value="TRAF domain-like"/>
    <property type="match status" value="1"/>
</dbReference>
<proteinExistence type="predicted"/>
<dbReference type="AlphaFoldDB" id="A0A4Y2MTT9"/>
<name>A0A4Y2MTT9_ARAVE</name>
<protein>
    <recommendedName>
        <fullName evidence="1">MATH domain-containing protein</fullName>
    </recommendedName>
</protein>
<dbReference type="InterPro" id="IPR002083">
    <property type="entry name" value="MATH/TRAF_dom"/>
</dbReference>
<dbReference type="InterPro" id="IPR008974">
    <property type="entry name" value="TRAF-like"/>
</dbReference>
<dbReference type="CDD" id="cd00121">
    <property type="entry name" value="MATH"/>
    <property type="match status" value="1"/>
</dbReference>
<evidence type="ECO:0000259" key="1">
    <source>
        <dbReference type="PROSITE" id="PS50144"/>
    </source>
</evidence>
<dbReference type="Proteomes" id="UP000499080">
    <property type="component" value="Unassembled WGS sequence"/>
</dbReference>
<dbReference type="Gene3D" id="2.60.210.10">
    <property type="entry name" value="Apoptosis, Tumor Necrosis Factor Receptor Associated Protein 2, Chain A"/>
    <property type="match status" value="1"/>
</dbReference>
<comment type="caution">
    <text evidence="2">The sequence shown here is derived from an EMBL/GenBank/DDBJ whole genome shotgun (WGS) entry which is preliminary data.</text>
</comment>
<reference evidence="2 3" key="1">
    <citation type="journal article" date="2019" name="Sci. Rep.">
        <title>Orb-weaving spider Araneus ventricosus genome elucidates the spidroin gene catalogue.</title>
        <authorList>
            <person name="Kono N."/>
            <person name="Nakamura H."/>
            <person name="Ohtoshi R."/>
            <person name="Moran D.A.P."/>
            <person name="Shinohara A."/>
            <person name="Yoshida Y."/>
            <person name="Fujiwara M."/>
            <person name="Mori M."/>
            <person name="Tomita M."/>
            <person name="Arakawa K."/>
        </authorList>
    </citation>
    <scope>NUCLEOTIDE SEQUENCE [LARGE SCALE GENOMIC DNA]</scope>
</reference>
<organism evidence="2 3">
    <name type="scientific">Araneus ventricosus</name>
    <name type="common">Orbweaver spider</name>
    <name type="synonym">Epeira ventricosa</name>
    <dbReference type="NCBI Taxonomy" id="182803"/>
    <lineage>
        <taxon>Eukaryota</taxon>
        <taxon>Metazoa</taxon>
        <taxon>Ecdysozoa</taxon>
        <taxon>Arthropoda</taxon>
        <taxon>Chelicerata</taxon>
        <taxon>Arachnida</taxon>
        <taxon>Araneae</taxon>
        <taxon>Araneomorphae</taxon>
        <taxon>Entelegynae</taxon>
        <taxon>Araneoidea</taxon>
        <taxon>Araneidae</taxon>
        <taxon>Araneus</taxon>
    </lineage>
</organism>
<dbReference type="Pfam" id="PF22486">
    <property type="entry name" value="MATH_2"/>
    <property type="match status" value="1"/>
</dbReference>
<evidence type="ECO:0000313" key="3">
    <source>
        <dbReference type="Proteomes" id="UP000499080"/>
    </source>
</evidence>
<dbReference type="OrthoDB" id="687163at2759"/>
<evidence type="ECO:0000313" key="2">
    <source>
        <dbReference type="EMBL" id="GBN29036.1"/>
    </source>
</evidence>
<dbReference type="PROSITE" id="PS50144">
    <property type="entry name" value="MATH"/>
    <property type="match status" value="1"/>
</dbReference>
<dbReference type="EMBL" id="BGPR01007725">
    <property type="protein sequence ID" value="GBN29036.1"/>
    <property type="molecule type" value="Genomic_DNA"/>
</dbReference>
<gene>
    <name evidence="2" type="ORF">AVEN_76309_1</name>
</gene>
<accession>A0A4Y2MTT9</accession>